<proteinExistence type="predicted"/>
<protein>
    <recommendedName>
        <fullName evidence="4">Surface layer protein A domain-containing protein</fullName>
    </recommendedName>
</protein>
<dbReference type="PATRIC" id="fig|1423757.3.peg.623"/>
<evidence type="ECO:0008006" key="4">
    <source>
        <dbReference type="Google" id="ProtNLM"/>
    </source>
</evidence>
<dbReference type="AlphaFoldDB" id="C0XN86"/>
<evidence type="ECO:0000313" key="2">
    <source>
        <dbReference type="EMBL" id="EEI23111.1"/>
    </source>
</evidence>
<dbReference type="RefSeq" id="WP_003635976.1">
    <property type="nucleotide sequence ID" value="NZ_AZDF01000016.1"/>
</dbReference>
<accession>C0XN86</accession>
<reference evidence="2 3" key="1">
    <citation type="submission" date="2009-01" db="EMBL/GenBank/DDBJ databases">
        <authorList>
            <person name="Qin X."/>
            <person name="Bachman B."/>
            <person name="Battles P."/>
            <person name="Bell A."/>
            <person name="Bess C."/>
            <person name="Bickham C."/>
            <person name="Chaboub L."/>
            <person name="Chen D."/>
            <person name="Coyle M."/>
            <person name="Deiros D.R."/>
            <person name="Dinh H."/>
            <person name="Forbes L."/>
            <person name="Fowler G."/>
            <person name="Francisco L."/>
            <person name="Fu Q."/>
            <person name="Gubbala S."/>
            <person name="Hale W."/>
            <person name="Han Y."/>
            <person name="Hemphill L."/>
            <person name="Highlander S.K."/>
            <person name="Hirani K."/>
            <person name="Hogues M."/>
            <person name="Jackson L."/>
            <person name="Jakkamsetti A."/>
            <person name="Javaid M."/>
            <person name="Jiang H."/>
            <person name="Korchina V."/>
            <person name="Kovar C."/>
            <person name="Lara F."/>
            <person name="Lee S."/>
            <person name="Mata R."/>
            <person name="Mathew T."/>
            <person name="Moen C."/>
            <person name="Morales K."/>
            <person name="Munidasa M."/>
            <person name="Nazareth L."/>
            <person name="Ngo R."/>
            <person name="Nguyen L."/>
            <person name="Okwuonu G."/>
            <person name="Ongeri F."/>
            <person name="Patil S."/>
            <person name="Petrosino J."/>
            <person name="Pham C."/>
            <person name="Pham P."/>
            <person name="Pu L.-L."/>
            <person name="Puazo M."/>
            <person name="Raj R."/>
            <person name="Reid J."/>
            <person name="Rouhana J."/>
            <person name="Saada N."/>
            <person name="Shang Y."/>
            <person name="Simmons D."/>
            <person name="Thornton R."/>
            <person name="Warren J."/>
            <person name="Weissenberger G."/>
            <person name="Zhang J."/>
            <person name="Zhang L."/>
            <person name="Zhou C."/>
            <person name="Zhu D."/>
            <person name="Muzny D."/>
            <person name="Worley K."/>
            <person name="Gibbs R."/>
        </authorList>
    </citation>
    <scope>NUCLEOTIDE SEQUENCE [LARGE SCALE GENOMIC DNA]</scope>
    <source>
        <strain evidence="3">ATCC 8290 / DSM 20176 / CCUG 30140 / JCM 1155 / KCTC 3500 / NBRC 15886 / NCIMB 8040 / NRRL B-1843 / 9</strain>
    </source>
</reference>
<dbReference type="Proteomes" id="UP000003752">
    <property type="component" value="Unassembled WGS sequence"/>
</dbReference>
<sequence>MMVKRVLLGMALIFSLILVDQSVASAAKVTKNSFLTTKRVIKTYNSSKTIKVTIPKGTTVLVNGTKNDNGQKYVSLNLNRLRYQIRRPLITAQNSSRVSRWILAKGQNFSKTNKPVYLSYYSLTRSNKGHALLSYVANGDLWKGSTLPADYAQLTGTRFTITTDGYLDFFSSSPYKYTISPKPTSSTEIQKSYYRSSRQLYLYFKTKLKGLPVTKVSTKGNNRYRLSINRTTQTTSTAVPNEDDATRVTLNEIYQIGKTDYYMHTENARFLGED</sequence>
<comment type="caution">
    <text evidence="2">The sequence shown here is derived from an EMBL/GenBank/DDBJ whole genome shotgun (WGS) entry which is preliminary data.</text>
</comment>
<dbReference type="HOGENOM" id="CLU_087249_0_0_9"/>
<dbReference type="EMBL" id="ACGP01000228">
    <property type="protein sequence ID" value="EEI23111.1"/>
    <property type="molecule type" value="Genomic_DNA"/>
</dbReference>
<feature type="chain" id="PRO_5009949886" description="Surface layer protein A domain-containing protein" evidence="1">
    <location>
        <begin position="27"/>
        <end position="274"/>
    </location>
</feature>
<keyword evidence="3" id="KW-1185">Reference proteome</keyword>
<organism evidence="2 3">
    <name type="scientific">Lentilactobacillus hilgardii (strain ATCC 8290 / DSM 20176 / CCUG 30140 / JCM 1155 / KCTC 3500 / NBRC 15886 / NCIMB 8040 / NRRL B-1843 / 9)</name>
    <dbReference type="NCBI Taxonomy" id="1423757"/>
    <lineage>
        <taxon>Bacteria</taxon>
        <taxon>Bacillati</taxon>
        <taxon>Bacillota</taxon>
        <taxon>Bacilli</taxon>
        <taxon>Lactobacillales</taxon>
        <taxon>Lactobacillaceae</taxon>
        <taxon>Lentilactobacillus</taxon>
    </lineage>
</organism>
<evidence type="ECO:0000313" key="3">
    <source>
        <dbReference type="Proteomes" id="UP000003752"/>
    </source>
</evidence>
<name>C0XN86_LENH9</name>
<gene>
    <name evidence="2" type="ORF">HMPREF0519_2697</name>
</gene>
<feature type="signal peptide" evidence="1">
    <location>
        <begin position="1"/>
        <end position="26"/>
    </location>
</feature>
<keyword evidence="1" id="KW-0732">Signal</keyword>
<evidence type="ECO:0000256" key="1">
    <source>
        <dbReference type="SAM" id="SignalP"/>
    </source>
</evidence>